<dbReference type="RefSeq" id="WP_030239925.1">
    <property type="nucleotide sequence ID" value="NZ_CP024985.1"/>
</dbReference>
<keyword evidence="1" id="KW-1133">Transmembrane helix</keyword>
<keyword evidence="4" id="KW-1185">Reference proteome</keyword>
<keyword evidence="1" id="KW-0472">Membrane</keyword>
<accession>A0A2K8P5J1</accession>
<dbReference type="GeneID" id="49388726"/>
<evidence type="ECO:0000313" key="4">
    <source>
        <dbReference type="Proteomes" id="UP000231791"/>
    </source>
</evidence>
<feature type="transmembrane region" description="Helical" evidence="1">
    <location>
        <begin position="41"/>
        <end position="64"/>
    </location>
</feature>
<dbReference type="KEGG" id="slx:SLAV_00435"/>
<dbReference type="KEGG" id="slx:SLAV_38955"/>
<keyword evidence="1" id="KW-0812">Transmembrane</keyword>
<evidence type="ECO:0000313" key="3">
    <source>
        <dbReference type="EMBL" id="ATZ29554.1"/>
    </source>
</evidence>
<sequence length="66" mass="6435">MSGLTTLLLTICLVMVFAVIVAAAAGKLARLDGATYPAACLRAAAAFAAVLTLAAAITAALAAVMV</sequence>
<dbReference type="EMBL" id="CP024985">
    <property type="protein sequence ID" value="ATZ22017.1"/>
    <property type="molecule type" value="Genomic_DNA"/>
</dbReference>
<dbReference type="Proteomes" id="UP000231791">
    <property type="component" value="Chromosome"/>
</dbReference>
<dbReference type="AlphaFoldDB" id="A0A2K8P5J1"/>
<reference evidence="2 4" key="1">
    <citation type="submission" date="2017-11" db="EMBL/GenBank/DDBJ databases">
        <title>Complete genome sequence of Streptomyces lavendulae subsp. lavendulae CCM 3239 (formerly 'Streptomyces aureofaciens CCM 3239'), the producer of the angucycline-type antibiotic auricin.</title>
        <authorList>
            <person name="Busche T."/>
            <person name="Novakova R."/>
            <person name="Al'Dilaimi A."/>
            <person name="Homerova D."/>
            <person name="Feckova L."/>
            <person name="Rezuchova B."/>
            <person name="Mingyar E."/>
            <person name="Csolleiova D."/>
            <person name="Bekeova C."/>
            <person name="Winkler A."/>
            <person name="Sevcikova B."/>
            <person name="Kalinowski J."/>
            <person name="Kormanec J."/>
            <person name="Ruckert C."/>
        </authorList>
    </citation>
    <scope>NUCLEOTIDE SEQUENCE [LARGE SCALE GENOMIC DNA]</scope>
    <source>
        <strain evidence="2 4">CCM 3239</strain>
    </source>
</reference>
<name>A0A2K8P5J1_STRLA</name>
<protein>
    <submittedName>
        <fullName evidence="2">Uncharacterized protein</fullName>
    </submittedName>
</protein>
<proteinExistence type="predicted"/>
<evidence type="ECO:0000256" key="1">
    <source>
        <dbReference type="SAM" id="Phobius"/>
    </source>
</evidence>
<evidence type="ECO:0000313" key="2">
    <source>
        <dbReference type="EMBL" id="ATZ22017.1"/>
    </source>
</evidence>
<organism evidence="2 4">
    <name type="scientific">Streptomyces lavendulae subsp. lavendulae</name>
    <dbReference type="NCBI Taxonomy" id="58340"/>
    <lineage>
        <taxon>Bacteria</taxon>
        <taxon>Bacillati</taxon>
        <taxon>Actinomycetota</taxon>
        <taxon>Actinomycetes</taxon>
        <taxon>Kitasatosporales</taxon>
        <taxon>Streptomycetaceae</taxon>
        <taxon>Streptomyces</taxon>
    </lineage>
</organism>
<gene>
    <name evidence="2" type="ORF">SLAV_00435</name>
    <name evidence="3" type="ORF">SLAV_38955</name>
</gene>
<dbReference type="EMBL" id="CP024985">
    <property type="protein sequence ID" value="ATZ29554.1"/>
    <property type="molecule type" value="Genomic_DNA"/>
</dbReference>